<evidence type="ECO:0000256" key="1">
    <source>
        <dbReference type="SAM" id="SignalP"/>
    </source>
</evidence>
<feature type="chain" id="PRO_5002428419" description="Lipoprotein" evidence="1">
    <location>
        <begin position="22"/>
        <end position="199"/>
    </location>
</feature>
<dbReference type="RefSeq" id="WP_062128605.1">
    <property type="nucleotide sequence ID" value="NZ_BAZW01000082.1"/>
</dbReference>
<dbReference type="AlphaFoldDB" id="A0A0E9LR89"/>
<accession>A0A0E9LR89</accession>
<protein>
    <recommendedName>
        <fullName evidence="4">Lipoprotein</fullName>
    </recommendedName>
</protein>
<sequence length="199" mass="23111">MKTYKSIYLLFLIFMPGCINPAKTSIDYSQMDDILLSSLEFSGAFSEPIKLYDHFYNEGTSHENQVAYLSFDEPLNYLISKRTIRYLSSRTNKPLTKDLIKSLTKNLTITLTKDTIVSNNSLLLISEPFSVSYNIFSFTITKKSEGIEPQNEFWIYYISEDPNNQNHYQTISVYDWQKDMLYKVEKLNGNSATQTRANH</sequence>
<organism evidence="2 3">
    <name type="scientific">Geofilum rubicundum JCM 15548</name>
    <dbReference type="NCBI Taxonomy" id="1236989"/>
    <lineage>
        <taxon>Bacteria</taxon>
        <taxon>Pseudomonadati</taxon>
        <taxon>Bacteroidota</taxon>
        <taxon>Bacteroidia</taxon>
        <taxon>Marinilabiliales</taxon>
        <taxon>Marinilabiliaceae</taxon>
        <taxon>Geofilum</taxon>
    </lineage>
</organism>
<name>A0A0E9LR89_9BACT</name>
<proteinExistence type="predicted"/>
<dbReference type="EMBL" id="BAZW01000082">
    <property type="protein sequence ID" value="GAO27661.1"/>
    <property type="molecule type" value="Genomic_DNA"/>
</dbReference>
<evidence type="ECO:0008006" key="4">
    <source>
        <dbReference type="Google" id="ProtNLM"/>
    </source>
</evidence>
<dbReference type="Proteomes" id="UP000032900">
    <property type="component" value="Unassembled WGS sequence"/>
</dbReference>
<feature type="signal peptide" evidence="1">
    <location>
        <begin position="1"/>
        <end position="21"/>
    </location>
</feature>
<evidence type="ECO:0000313" key="2">
    <source>
        <dbReference type="EMBL" id="GAO27661.1"/>
    </source>
</evidence>
<gene>
    <name evidence="2" type="ORF">JCM15548_14502</name>
</gene>
<comment type="caution">
    <text evidence="2">The sequence shown here is derived from an EMBL/GenBank/DDBJ whole genome shotgun (WGS) entry which is preliminary data.</text>
</comment>
<keyword evidence="1" id="KW-0732">Signal</keyword>
<dbReference type="STRING" id="1236989.JCM15548_14502"/>
<reference evidence="2 3" key="1">
    <citation type="journal article" date="2015" name="Microbes Environ.">
        <title>Distribution and evolution of nitrogen fixation genes in the phylum bacteroidetes.</title>
        <authorList>
            <person name="Inoue J."/>
            <person name="Oshima K."/>
            <person name="Suda W."/>
            <person name="Sakamoto M."/>
            <person name="Iino T."/>
            <person name="Noda S."/>
            <person name="Hongoh Y."/>
            <person name="Hattori M."/>
            <person name="Ohkuma M."/>
        </authorList>
    </citation>
    <scope>NUCLEOTIDE SEQUENCE [LARGE SCALE GENOMIC DNA]</scope>
    <source>
        <strain evidence="2">JCM 15548</strain>
    </source>
</reference>
<evidence type="ECO:0000313" key="3">
    <source>
        <dbReference type="Proteomes" id="UP000032900"/>
    </source>
</evidence>
<keyword evidence="3" id="KW-1185">Reference proteome</keyword>